<dbReference type="InterPro" id="IPR056575">
    <property type="entry name" value="WH_MCM3_C"/>
</dbReference>
<dbReference type="GO" id="GO:0005634">
    <property type="term" value="C:nucleus"/>
    <property type="evidence" value="ECO:0007669"/>
    <property type="project" value="TreeGrafter"/>
</dbReference>
<keyword evidence="3 4" id="KW-0238">DNA-binding</keyword>
<dbReference type="GO" id="GO:0000727">
    <property type="term" value="P:double-strand break repair via break-induced replication"/>
    <property type="evidence" value="ECO:0007669"/>
    <property type="project" value="TreeGrafter"/>
</dbReference>
<dbReference type="Proteomes" id="UP000013521">
    <property type="component" value="Unassembled WGS sequence"/>
</dbReference>
<dbReference type="KEGG" id="npa:UCRNP2_5168"/>
<dbReference type="SMART" id="SM00350">
    <property type="entry name" value="MCM"/>
    <property type="match status" value="1"/>
</dbReference>
<evidence type="ECO:0000313" key="7">
    <source>
        <dbReference type="EMBL" id="EOD48088.1"/>
    </source>
</evidence>
<dbReference type="GO" id="GO:0005524">
    <property type="term" value="F:ATP binding"/>
    <property type="evidence" value="ECO:0007669"/>
    <property type="project" value="UniProtKB-KW"/>
</dbReference>
<dbReference type="EMBL" id="KB916243">
    <property type="protein sequence ID" value="EOD48088.1"/>
    <property type="molecule type" value="Genomic_DNA"/>
</dbReference>
<reference evidence="8" key="1">
    <citation type="journal article" date="2013" name="Genome Announc.">
        <title>Draft genome sequence of Neofusicoccum parvum isolate UCR-NP2, a fungal vascular pathogen associated with grapevine cankers.</title>
        <authorList>
            <person name="Blanco-Ulate B."/>
            <person name="Rolshausen P."/>
            <person name="Cantu D."/>
        </authorList>
    </citation>
    <scope>NUCLEOTIDE SEQUENCE [LARGE SCALE GENOMIC DNA]</scope>
    <source>
        <strain evidence="8">UCR-NP2</strain>
    </source>
</reference>
<dbReference type="InterPro" id="IPR027417">
    <property type="entry name" value="P-loop_NTPase"/>
</dbReference>
<dbReference type="GO" id="GO:0042555">
    <property type="term" value="C:MCM complex"/>
    <property type="evidence" value="ECO:0007669"/>
    <property type="project" value="TreeGrafter"/>
</dbReference>
<dbReference type="AlphaFoldDB" id="R1EJZ3"/>
<accession>R1EJZ3</accession>
<organism evidence="7 8">
    <name type="scientific">Botryosphaeria parva (strain UCR-NP2)</name>
    <name type="common">Grapevine canker fungus</name>
    <name type="synonym">Neofusicoccum parvum</name>
    <dbReference type="NCBI Taxonomy" id="1287680"/>
    <lineage>
        <taxon>Eukaryota</taxon>
        <taxon>Fungi</taxon>
        <taxon>Dikarya</taxon>
        <taxon>Ascomycota</taxon>
        <taxon>Pezizomycotina</taxon>
        <taxon>Dothideomycetes</taxon>
        <taxon>Dothideomycetes incertae sedis</taxon>
        <taxon>Botryosphaeriales</taxon>
        <taxon>Botryosphaeriaceae</taxon>
        <taxon>Neofusicoccum</taxon>
    </lineage>
</organism>
<comment type="similarity">
    <text evidence="4">Belongs to the MCM family.</text>
</comment>
<dbReference type="PANTHER" id="PTHR11630">
    <property type="entry name" value="DNA REPLICATION LICENSING FACTOR MCM FAMILY MEMBER"/>
    <property type="match status" value="1"/>
</dbReference>
<dbReference type="HOGENOM" id="CLU_000995_6_2_1"/>
<proteinExistence type="inferred from homology"/>
<name>R1EJZ3_BOTPV</name>
<dbReference type="GO" id="GO:0017116">
    <property type="term" value="F:single-stranded DNA helicase activity"/>
    <property type="evidence" value="ECO:0007669"/>
    <property type="project" value="TreeGrafter"/>
</dbReference>
<dbReference type="Pfam" id="PF23191">
    <property type="entry name" value="WHD_MCM3_C"/>
    <property type="match status" value="1"/>
</dbReference>
<dbReference type="eggNOG" id="KOG0479">
    <property type="taxonomic scope" value="Eukaryota"/>
</dbReference>
<dbReference type="PRINTS" id="PR01657">
    <property type="entry name" value="MCMFAMILY"/>
</dbReference>
<evidence type="ECO:0000259" key="6">
    <source>
        <dbReference type="PROSITE" id="PS50051"/>
    </source>
</evidence>
<dbReference type="Pfam" id="PF17855">
    <property type="entry name" value="MCM_lid"/>
    <property type="match status" value="1"/>
</dbReference>
<feature type="region of interest" description="Disordered" evidence="5">
    <location>
        <begin position="334"/>
        <end position="360"/>
    </location>
</feature>
<dbReference type="GO" id="GO:1902975">
    <property type="term" value="P:mitotic DNA replication initiation"/>
    <property type="evidence" value="ECO:0007669"/>
    <property type="project" value="TreeGrafter"/>
</dbReference>
<dbReference type="PROSITE" id="PS50051">
    <property type="entry name" value="MCM_2"/>
    <property type="match status" value="1"/>
</dbReference>
<dbReference type="InterPro" id="IPR001208">
    <property type="entry name" value="MCM_dom"/>
</dbReference>
<keyword evidence="2 4" id="KW-0067">ATP-binding</keyword>
<feature type="domain" description="MCM C-terminal AAA(+) ATPase" evidence="6">
    <location>
        <begin position="1"/>
        <end position="188"/>
    </location>
</feature>
<dbReference type="GO" id="GO:0006271">
    <property type="term" value="P:DNA strand elongation involved in DNA replication"/>
    <property type="evidence" value="ECO:0007669"/>
    <property type="project" value="TreeGrafter"/>
</dbReference>
<protein>
    <submittedName>
        <fullName evidence="7">Putative dna replication licensing factor mcm3 protein</fullName>
    </submittedName>
</protein>
<evidence type="ECO:0000256" key="5">
    <source>
        <dbReference type="SAM" id="MobiDB-lite"/>
    </source>
</evidence>
<evidence type="ECO:0000256" key="3">
    <source>
        <dbReference type="ARBA" id="ARBA00023125"/>
    </source>
</evidence>
<sequence length="430" mass="46762">MRAILLMRLGGMKKNVDNGTHLRGDINILMVGDPSTAKSQLFRFILNTAPLAIATTGRGSSGVGLTAAATQDKETGERRLEAGAMVLAGRGVGCIDEFEKMSDVGRVAIHEVMEQQAVTIAKAGIHTSLNARCSVVAAANPIYGQYNTHKDPHRNIALPDSLLSRFDLLFVVTDDIEDMRDRQISEHVLRIHRCRQPGTEEGAPVREQRNQMLGVGLDEDADANRPTEVYEKFNVMLHATVNVTVGRGTARRVEVLSISLIKKYIRYAKSRVKPVFTAGAASHTVTTYSALRDDEMEGNQRKASLLTARTLETLIRLATAHAKARLSNRVEKVVRAERRKRRKQDKSPEAATPGPITPQRSQAFQTALGQLIDGLLIASDAAKVEPLVAAVSARLRSGEPPLGAGEANSALEALSGRNKVMFSGSIVYKM</sequence>
<dbReference type="Gene3D" id="3.40.50.300">
    <property type="entry name" value="P-loop containing nucleotide triphosphate hydrolases"/>
    <property type="match status" value="1"/>
</dbReference>
<dbReference type="SUPFAM" id="SSF52540">
    <property type="entry name" value="P-loop containing nucleoside triphosphate hydrolases"/>
    <property type="match status" value="1"/>
</dbReference>
<evidence type="ECO:0000313" key="8">
    <source>
        <dbReference type="Proteomes" id="UP000013521"/>
    </source>
</evidence>
<gene>
    <name evidence="7" type="ORF">UCRNP2_5168</name>
</gene>
<dbReference type="InterPro" id="IPR041562">
    <property type="entry name" value="MCM_lid"/>
</dbReference>
<dbReference type="OrthoDB" id="1882346at2759"/>
<dbReference type="OMA" id="NIMKHNI"/>
<dbReference type="GO" id="GO:0003697">
    <property type="term" value="F:single-stranded DNA binding"/>
    <property type="evidence" value="ECO:0007669"/>
    <property type="project" value="TreeGrafter"/>
</dbReference>
<evidence type="ECO:0000256" key="1">
    <source>
        <dbReference type="ARBA" id="ARBA00022741"/>
    </source>
</evidence>
<dbReference type="STRING" id="1287680.R1EJZ3"/>
<evidence type="ECO:0000256" key="2">
    <source>
        <dbReference type="ARBA" id="ARBA00022840"/>
    </source>
</evidence>
<keyword evidence="1 4" id="KW-0547">Nucleotide-binding</keyword>
<evidence type="ECO:0000256" key="4">
    <source>
        <dbReference type="RuleBase" id="RU004070"/>
    </source>
</evidence>
<dbReference type="Pfam" id="PF00493">
    <property type="entry name" value="MCM"/>
    <property type="match status" value="1"/>
</dbReference>
<dbReference type="InterPro" id="IPR031327">
    <property type="entry name" value="MCM"/>
</dbReference>
<dbReference type="PANTHER" id="PTHR11630:SF46">
    <property type="entry name" value="DNA REPLICATION LICENSING FACTOR MCM3-RELATED"/>
    <property type="match status" value="1"/>
</dbReference>